<feature type="transmembrane region" description="Helical" evidence="2">
    <location>
        <begin position="122"/>
        <end position="141"/>
    </location>
</feature>
<accession>Q1PXU9</accession>
<keyword evidence="2" id="KW-0812">Transmembrane</keyword>
<dbReference type="RefSeq" id="WP_197705387.1">
    <property type="nucleotide sequence ID" value="NZ_CP049055.1"/>
</dbReference>
<dbReference type="Proteomes" id="UP000501926">
    <property type="component" value="Chromosome"/>
</dbReference>
<feature type="compositionally biased region" description="Polar residues" evidence="1">
    <location>
        <begin position="74"/>
        <end position="86"/>
    </location>
</feature>
<protein>
    <recommendedName>
        <fullName evidence="8">Zinc ribbon domain-containing protein</fullName>
    </recommendedName>
</protein>
<sequence>MKLCPFCAEEIKDEAIKCRFCGEFLTSSHEEVGEREPKTGYTPSSKNLYKKTRPQKGKKTLPQHIAGKEEERLMSQQQSEGQTPLQTVYAPPAVEVKKSIKEASAIVFPGKSGEVKKKKKDWVLIIAIIVFGILLLVIQFSKQLGIEGFP</sequence>
<evidence type="ECO:0000313" key="7">
    <source>
        <dbReference type="Proteomes" id="UP000501926"/>
    </source>
</evidence>
<keyword evidence="2" id="KW-0472">Membrane</keyword>
<keyword evidence="6" id="KW-1185">Reference proteome</keyword>
<feature type="compositionally biased region" description="Basic residues" evidence="1">
    <location>
        <begin position="48"/>
        <end position="61"/>
    </location>
</feature>
<evidence type="ECO:0000313" key="5">
    <source>
        <dbReference type="EMBL" id="SOH04337.1"/>
    </source>
</evidence>
<dbReference type="EMBL" id="CT573072">
    <property type="protein sequence ID" value="CAJ72852.1"/>
    <property type="molecule type" value="Genomic_DNA"/>
</dbReference>
<feature type="compositionally biased region" description="Basic and acidic residues" evidence="1">
    <location>
        <begin position="29"/>
        <end position="38"/>
    </location>
</feature>
<reference evidence="5" key="4">
    <citation type="submission" date="2017-10" db="EMBL/GenBank/DDBJ databases">
        <authorList>
            <person name="Banno H."/>
            <person name="Chua N.-H."/>
        </authorList>
    </citation>
    <scope>NUCLEOTIDE SEQUENCE [LARGE SCALE GENOMIC DNA]</scope>
    <source>
        <strain evidence="5">Kuenenia_mbr1_ru-nijmegen</strain>
    </source>
</reference>
<dbReference type="EMBL" id="LT934425">
    <property type="protein sequence ID" value="SOH04337.1"/>
    <property type="molecule type" value="Genomic_DNA"/>
</dbReference>
<evidence type="ECO:0008006" key="8">
    <source>
        <dbReference type="Google" id="ProtNLM"/>
    </source>
</evidence>
<reference evidence="4 7" key="5">
    <citation type="submission" date="2020-02" db="EMBL/GenBank/DDBJ databases">
        <title>Newly sequenced genome of strain CSTR1 showed variability in Candidatus Kuenenia stuttgartiensis genomes.</title>
        <authorList>
            <person name="Ding C."/>
            <person name="Adrian L."/>
        </authorList>
    </citation>
    <scope>NUCLEOTIDE SEQUENCE [LARGE SCALE GENOMIC DNA]</scope>
    <source>
        <strain evidence="4 7">CSTR1</strain>
    </source>
</reference>
<evidence type="ECO:0000313" key="6">
    <source>
        <dbReference type="Proteomes" id="UP000221734"/>
    </source>
</evidence>
<proteinExistence type="predicted"/>
<name>Q1PXU9_KUEST</name>
<gene>
    <name evidence="4" type="ORF">KsCSTR_03840</name>
    <name evidence="5" type="ORF">KSMBR1_1838</name>
    <name evidence="3" type="ORF">kustd2107</name>
</gene>
<organism evidence="3">
    <name type="scientific">Kuenenia stuttgartiensis</name>
    <dbReference type="NCBI Taxonomy" id="174633"/>
    <lineage>
        <taxon>Bacteria</taxon>
        <taxon>Pseudomonadati</taxon>
        <taxon>Planctomycetota</taxon>
        <taxon>Candidatus Brocadiia</taxon>
        <taxon>Candidatus Brocadiales</taxon>
        <taxon>Candidatus Brocadiaceae</taxon>
        <taxon>Candidatus Kuenenia</taxon>
    </lineage>
</organism>
<dbReference type="EMBL" id="CP049055">
    <property type="protein sequence ID" value="QII09763.1"/>
    <property type="molecule type" value="Genomic_DNA"/>
</dbReference>
<reference evidence="6" key="3">
    <citation type="submission" date="2017-10" db="EMBL/GenBank/DDBJ databases">
        <authorList>
            <person name="Frank J."/>
        </authorList>
    </citation>
    <scope>NUCLEOTIDE SEQUENCE [LARGE SCALE GENOMIC DNA]</scope>
</reference>
<dbReference type="Proteomes" id="UP000221734">
    <property type="component" value="Chromosome Kuenenia_stuttgartiensis_MBR1"/>
</dbReference>
<dbReference type="AlphaFoldDB" id="Q1PXU9"/>
<evidence type="ECO:0000256" key="2">
    <source>
        <dbReference type="SAM" id="Phobius"/>
    </source>
</evidence>
<evidence type="ECO:0000256" key="1">
    <source>
        <dbReference type="SAM" id="MobiDB-lite"/>
    </source>
</evidence>
<reference evidence="3" key="2">
    <citation type="submission" date="2006-01" db="EMBL/GenBank/DDBJ databases">
        <authorList>
            <person name="Genoscope"/>
        </authorList>
    </citation>
    <scope>NUCLEOTIDE SEQUENCE</scope>
</reference>
<evidence type="ECO:0000313" key="4">
    <source>
        <dbReference type="EMBL" id="QII09763.1"/>
    </source>
</evidence>
<feature type="region of interest" description="Disordered" evidence="1">
    <location>
        <begin position="29"/>
        <end position="87"/>
    </location>
</feature>
<evidence type="ECO:0000313" key="3">
    <source>
        <dbReference type="EMBL" id="CAJ72852.1"/>
    </source>
</evidence>
<keyword evidence="2" id="KW-1133">Transmembrane helix</keyword>
<dbReference type="KEGG" id="kst:KSMBR1_1838"/>
<reference evidence="3" key="1">
    <citation type="journal article" date="2006" name="Nature">
        <title>Deciphering the evolution and metabolism of an anammox bacterium from a community genome.</title>
        <authorList>
            <person name="Strous M."/>
            <person name="Pelletier E."/>
            <person name="Mangenot S."/>
            <person name="Rattei T."/>
            <person name="Lehner A."/>
            <person name="Taylor M.W."/>
            <person name="Horn M."/>
            <person name="Daims H."/>
            <person name="Bartol-Mavel D."/>
            <person name="Wincker P."/>
            <person name="Barbe V."/>
            <person name="Fonknechten N."/>
            <person name="Vallenet D."/>
            <person name="Segurens B."/>
            <person name="Schenowitz-Truong C."/>
            <person name="Medigue C."/>
            <person name="Collingro A."/>
            <person name="Snel B."/>
            <person name="Dutilh B.E."/>
            <person name="OpDenCamp H.J.M."/>
            <person name="vanDerDrift C."/>
            <person name="Cirpus I."/>
            <person name="vanDePas-Schoonen K.T."/>
            <person name="Harhangi H.R."/>
            <person name="vanNiftrik L."/>
            <person name="Schmid M."/>
            <person name="Keltjens J."/>
            <person name="vanDeVossenberg J."/>
            <person name="Kartal B."/>
            <person name="Meier H."/>
            <person name="Frishman D."/>
            <person name="Huynen M.A."/>
            <person name="Mewes H."/>
            <person name="Weissenbach J."/>
            <person name="Jetten M.S.M."/>
            <person name="Wagner M."/>
            <person name="LePaslier D."/>
        </authorList>
    </citation>
    <scope>NUCLEOTIDE SEQUENCE</scope>
</reference>